<evidence type="ECO:0000313" key="2">
    <source>
        <dbReference type="Proteomes" id="UP000232722"/>
    </source>
</evidence>
<dbReference type="VEuPathDB" id="FungiDB:RhiirA1_455857"/>
<accession>A0A2N0PJQ5</accession>
<reference evidence="1 2" key="1">
    <citation type="submission" date="2016-04" db="EMBL/GenBank/DDBJ databases">
        <title>Genome analyses suggest a sexual origin of heterokaryosis in a supposedly ancient asexual fungus.</title>
        <authorList>
            <person name="Ropars J."/>
            <person name="Sedzielewska K."/>
            <person name="Noel J."/>
            <person name="Charron P."/>
            <person name="Farinelli L."/>
            <person name="Marton T."/>
            <person name="Kruger M."/>
            <person name="Pelin A."/>
            <person name="Brachmann A."/>
            <person name="Corradi N."/>
        </authorList>
    </citation>
    <scope>NUCLEOTIDE SEQUENCE [LARGE SCALE GENOMIC DNA]</scope>
    <source>
        <strain evidence="1 2">A5</strain>
    </source>
</reference>
<comment type="caution">
    <text evidence="1">The sequence shown here is derived from an EMBL/GenBank/DDBJ whole genome shotgun (WGS) entry which is preliminary data.</text>
</comment>
<gene>
    <name evidence="1" type="ORF">RhiirA5_418706</name>
</gene>
<name>A0A2N0PJQ5_9GLOM</name>
<dbReference type="AlphaFoldDB" id="A0A2N0PJQ5"/>
<reference evidence="1 2" key="2">
    <citation type="submission" date="2017-09" db="EMBL/GenBank/DDBJ databases">
        <title>Extensive intraspecific genome diversity in a model arbuscular mycorrhizal fungus.</title>
        <authorList>
            <person name="Chen E.C."/>
            <person name="Morin E."/>
            <person name="Beaudet D."/>
            <person name="Noel J."/>
            <person name="Ndikumana S."/>
            <person name="Charron P."/>
            <person name="St-Onge C."/>
            <person name="Giorgi J."/>
            <person name="Grigoriev I.V."/>
            <person name="Roux C."/>
            <person name="Martin F.M."/>
            <person name="Corradi N."/>
        </authorList>
    </citation>
    <scope>NUCLEOTIDE SEQUENCE [LARGE SCALE GENOMIC DNA]</scope>
    <source>
        <strain evidence="1 2">A5</strain>
    </source>
</reference>
<sequence>MVELRPLHFEVVLIGVSASITIATLYTENPAHSILTPIGCKAFKLIQDRGICKLITYYESWADLDKTIAKKEPPLEGEKNTNTIKLDKKYKETKRAKKIDKSLDSIDKLTVLADIRSMLRKLEVS</sequence>
<protein>
    <submittedName>
        <fullName evidence="1">Uncharacterized protein</fullName>
    </submittedName>
</protein>
<evidence type="ECO:0000313" key="1">
    <source>
        <dbReference type="EMBL" id="PKC07068.1"/>
    </source>
</evidence>
<dbReference type="VEuPathDB" id="FungiDB:FUN_013523"/>
<organism evidence="1 2">
    <name type="scientific">Rhizophagus irregularis</name>
    <dbReference type="NCBI Taxonomy" id="588596"/>
    <lineage>
        <taxon>Eukaryota</taxon>
        <taxon>Fungi</taxon>
        <taxon>Fungi incertae sedis</taxon>
        <taxon>Mucoromycota</taxon>
        <taxon>Glomeromycotina</taxon>
        <taxon>Glomeromycetes</taxon>
        <taxon>Glomerales</taxon>
        <taxon>Glomeraceae</taxon>
        <taxon>Rhizophagus</taxon>
    </lineage>
</organism>
<proteinExistence type="predicted"/>
<dbReference type="EMBL" id="LLXJ01000682">
    <property type="protein sequence ID" value="PKC07068.1"/>
    <property type="molecule type" value="Genomic_DNA"/>
</dbReference>
<dbReference type="Proteomes" id="UP000232722">
    <property type="component" value="Unassembled WGS sequence"/>
</dbReference>